<feature type="region of interest" description="Disordered" evidence="2">
    <location>
        <begin position="185"/>
        <end position="216"/>
    </location>
</feature>
<feature type="coiled-coil region" evidence="1">
    <location>
        <begin position="111"/>
        <end position="138"/>
    </location>
</feature>
<protein>
    <submittedName>
        <fullName evidence="3">Uncharacterized protein</fullName>
    </submittedName>
</protein>
<comment type="caution">
    <text evidence="3">The sequence shown here is derived from an EMBL/GenBank/DDBJ whole genome shotgun (WGS) entry which is preliminary data.</text>
</comment>
<feature type="region of interest" description="Disordered" evidence="2">
    <location>
        <begin position="395"/>
        <end position="418"/>
    </location>
</feature>
<feature type="compositionally biased region" description="Polar residues" evidence="2">
    <location>
        <begin position="396"/>
        <end position="418"/>
    </location>
</feature>
<evidence type="ECO:0000256" key="1">
    <source>
        <dbReference type="SAM" id="Coils"/>
    </source>
</evidence>
<accession>A0A699HRX9</accession>
<evidence type="ECO:0000256" key="2">
    <source>
        <dbReference type="SAM" id="MobiDB-lite"/>
    </source>
</evidence>
<feature type="coiled-coil region" evidence="1">
    <location>
        <begin position="322"/>
        <end position="349"/>
    </location>
</feature>
<organism evidence="3">
    <name type="scientific">Tanacetum cinerariifolium</name>
    <name type="common">Dalmatian daisy</name>
    <name type="synonym">Chrysanthemum cinerariifolium</name>
    <dbReference type="NCBI Taxonomy" id="118510"/>
    <lineage>
        <taxon>Eukaryota</taxon>
        <taxon>Viridiplantae</taxon>
        <taxon>Streptophyta</taxon>
        <taxon>Embryophyta</taxon>
        <taxon>Tracheophyta</taxon>
        <taxon>Spermatophyta</taxon>
        <taxon>Magnoliopsida</taxon>
        <taxon>eudicotyledons</taxon>
        <taxon>Gunneridae</taxon>
        <taxon>Pentapetalae</taxon>
        <taxon>asterids</taxon>
        <taxon>campanulids</taxon>
        <taxon>Asterales</taxon>
        <taxon>Asteraceae</taxon>
        <taxon>Asteroideae</taxon>
        <taxon>Anthemideae</taxon>
        <taxon>Anthemidinae</taxon>
        <taxon>Tanacetum</taxon>
    </lineage>
</organism>
<sequence length="418" mass="47934">MTRYPEISRRVPDKYHNMEHDEVEEIEKLVEGTENVGEYEVDNSILNSQNDPNTRLEPRSYKESLVEEKAVVFSQPMNVIDEEDEVVAQHGTKTQVPIHQGFIMKRQQSQADVVKMIVDTIQQERENLQAEITLQINNAITNHIPSQVDSSVRNYISEIKTILMMMLITRRENIAKRKKTSEHGTYVFGESSSGQVNESEPDLRGDQGLHSSKNSTRSPRDITLNLLLYLIVHKQLLDAFKPHWGYDPGKLRATPDLLTSIAGGLDHVNPIIRLPIKHGISIGTRGGPIPRMIPTVGIKSIIKLSKHSLSWYKEGDSKNNNLNVLFKQINNFEQNINDITEDVRMAQHKYQRPDEGRNSKLEETLSTFIDETRRKQRVSENLFWKIKKNYDKTFKRQASSVTPPKSTTHRNSTWGDTS</sequence>
<name>A0A699HRX9_TANCI</name>
<dbReference type="AlphaFoldDB" id="A0A699HRX9"/>
<evidence type="ECO:0000313" key="3">
    <source>
        <dbReference type="EMBL" id="GEY73214.1"/>
    </source>
</evidence>
<keyword evidence="1" id="KW-0175">Coiled coil</keyword>
<gene>
    <name evidence="3" type="ORF">Tci_445188</name>
</gene>
<dbReference type="EMBL" id="BKCJ010204407">
    <property type="protein sequence ID" value="GEY73214.1"/>
    <property type="molecule type" value="Genomic_DNA"/>
</dbReference>
<reference evidence="3" key="1">
    <citation type="journal article" date="2019" name="Sci. Rep.">
        <title>Draft genome of Tanacetum cinerariifolium, the natural source of mosquito coil.</title>
        <authorList>
            <person name="Yamashiro T."/>
            <person name="Shiraishi A."/>
            <person name="Satake H."/>
            <person name="Nakayama K."/>
        </authorList>
    </citation>
    <scope>NUCLEOTIDE SEQUENCE</scope>
</reference>
<proteinExistence type="predicted"/>